<evidence type="ECO:0000256" key="4">
    <source>
        <dbReference type="SAM" id="SignalP"/>
    </source>
</evidence>
<reference evidence="5 6" key="1">
    <citation type="submission" date="2024-06" db="EMBL/GenBank/DDBJ databases">
        <title>A chromosome level genome sequence of Diviner's sage (Salvia divinorum).</title>
        <authorList>
            <person name="Ford S.A."/>
            <person name="Ro D.-K."/>
            <person name="Ness R.W."/>
            <person name="Phillips M.A."/>
        </authorList>
    </citation>
    <scope>NUCLEOTIDE SEQUENCE [LARGE SCALE GENOMIC DNA]</scope>
    <source>
        <strain evidence="5">SAF-2024a</strain>
        <tissue evidence="5">Leaf</tissue>
    </source>
</reference>
<keyword evidence="4" id="KW-0732">Signal</keyword>
<feature type="signal peptide" evidence="4">
    <location>
        <begin position="1"/>
        <end position="21"/>
    </location>
</feature>
<dbReference type="AlphaFoldDB" id="A0ABD1I9D7"/>
<dbReference type="InterPro" id="IPR028386">
    <property type="entry name" value="CENP-C/Mif2/cnp3"/>
</dbReference>
<keyword evidence="6" id="KW-1185">Reference proteome</keyword>
<keyword evidence="3" id="KW-0539">Nucleus</keyword>
<evidence type="ECO:0000313" key="6">
    <source>
        <dbReference type="Proteomes" id="UP001567538"/>
    </source>
</evidence>
<gene>
    <name evidence="5" type="ORF">AAHA92_07354</name>
</gene>
<feature type="chain" id="PRO_5044801734" evidence="4">
    <location>
        <begin position="22"/>
        <end position="106"/>
    </location>
</feature>
<comment type="caution">
    <text evidence="5">The sequence shown here is derived from an EMBL/GenBank/DDBJ whole genome shotgun (WGS) entry which is preliminary data.</text>
</comment>
<dbReference type="EMBL" id="JBEAFC010000003">
    <property type="protein sequence ID" value="KAL1565092.1"/>
    <property type="molecule type" value="Genomic_DNA"/>
</dbReference>
<name>A0ABD1I9D7_SALDI</name>
<dbReference type="GO" id="GO:0000779">
    <property type="term" value="C:condensed chromosome, centromeric region"/>
    <property type="evidence" value="ECO:0007669"/>
    <property type="project" value="UniProtKB-ARBA"/>
</dbReference>
<dbReference type="PANTHER" id="PTHR16684">
    <property type="entry name" value="CENTROMERE PROTEIN C"/>
    <property type="match status" value="1"/>
</dbReference>
<comment type="subcellular location">
    <subcellularLocation>
        <location evidence="1">Nucleus</location>
    </subcellularLocation>
</comment>
<evidence type="ECO:0000313" key="5">
    <source>
        <dbReference type="EMBL" id="KAL1565092.1"/>
    </source>
</evidence>
<accession>A0ABD1I9D7</accession>
<dbReference type="Proteomes" id="UP001567538">
    <property type="component" value="Unassembled WGS sequence"/>
</dbReference>
<evidence type="ECO:0000256" key="3">
    <source>
        <dbReference type="ARBA" id="ARBA00023242"/>
    </source>
</evidence>
<dbReference type="PANTHER" id="PTHR16684:SF11">
    <property type="entry name" value="CENTROMERE PROTEIN C"/>
    <property type="match status" value="1"/>
</dbReference>
<evidence type="ECO:0000256" key="2">
    <source>
        <dbReference type="ARBA" id="ARBA00010291"/>
    </source>
</evidence>
<comment type="similarity">
    <text evidence="2">Belongs to the CENP-C/MIF2 family.</text>
</comment>
<dbReference type="GO" id="GO:0005634">
    <property type="term" value="C:nucleus"/>
    <property type="evidence" value="ECO:0007669"/>
    <property type="project" value="UniProtKB-SubCell"/>
</dbReference>
<sequence>MIFPVDWLALKLCALFQLCAAKLKRGKRVADAGTSFETGVRRSKRIRMRPLEYWKGERFLYGRVEDSLKLIGLKYISPGKGNDSLKVKPFILSDEYKDLLDLAARH</sequence>
<proteinExistence type="inferred from homology"/>
<evidence type="ECO:0000256" key="1">
    <source>
        <dbReference type="ARBA" id="ARBA00004123"/>
    </source>
</evidence>
<protein>
    <submittedName>
        <fullName evidence="5">Centromere protein C-like</fullName>
    </submittedName>
</protein>
<organism evidence="5 6">
    <name type="scientific">Salvia divinorum</name>
    <name type="common">Maria pastora</name>
    <name type="synonym">Diviner's sage</name>
    <dbReference type="NCBI Taxonomy" id="28513"/>
    <lineage>
        <taxon>Eukaryota</taxon>
        <taxon>Viridiplantae</taxon>
        <taxon>Streptophyta</taxon>
        <taxon>Embryophyta</taxon>
        <taxon>Tracheophyta</taxon>
        <taxon>Spermatophyta</taxon>
        <taxon>Magnoliopsida</taxon>
        <taxon>eudicotyledons</taxon>
        <taxon>Gunneridae</taxon>
        <taxon>Pentapetalae</taxon>
        <taxon>asterids</taxon>
        <taxon>lamiids</taxon>
        <taxon>Lamiales</taxon>
        <taxon>Lamiaceae</taxon>
        <taxon>Nepetoideae</taxon>
        <taxon>Mentheae</taxon>
        <taxon>Salviinae</taxon>
        <taxon>Salvia</taxon>
        <taxon>Salvia subgen. Calosphace</taxon>
    </lineage>
</organism>